<comment type="subcellular location">
    <subcellularLocation>
        <location evidence="1">Nucleus</location>
    </subcellularLocation>
</comment>
<dbReference type="EMBL" id="KL584703">
    <property type="protein sequence ID" value="KEQ76446.1"/>
    <property type="molecule type" value="Genomic_DNA"/>
</dbReference>
<dbReference type="SMART" id="SM01395">
    <property type="entry name" value="Tbf5"/>
    <property type="match status" value="1"/>
</dbReference>
<dbReference type="STRING" id="1043004.A0A074XPD4"/>
<evidence type="ECO:0000256" key="2">
    <source>
        <dbReference type="SAM" id="Coils"/>
    </source>
</evidence>
<comment type="similarity">
    <text evidence="1">Belongs to the TFB5 family.</text>
</comment>
<dbReference type="OrthoDB" id="354at2759"/>
<dbReference type="GeneID" id="25416175"/>
<protein>
    <recommendedName>
        <fullName evidence="1">General transcription and DNA repair factor IIH subunit TFB5</fullName>
    </recommendedName>
</protein>
<keyword evidence="1" id="KW-0539">Nucleus</keyword>
<evidence type="ECO:0000256" key="1">
    <source>
        <dbReference type="RuleBase" id="RU368032"/>
    </source>
</evidence>
<keyword evidence="2" id="KW-0175">Coiled coil</keyword>
<comment type="function">
    <text evidence="1">In NER, TFIIH acts by opening DNA around the lesion to allow the excision of the damaged oligonucleotide and its replacement by a new DNA fragment. In transcription, TFIIH has an essential role in transcription initiation. When the pre-initiation complex (PIC) has been established, TFIIH is required for promoter opening and promoter escape.</text>
</comment>
<dbReference type="GO" id="GO:0006289">
    <property type="term" value="P:nucleotide-excision repair"/>
    <property type="evidence" value="ECO:0007669"/>
    <property type="project" value="InterPro"/>
</dbReference>
<dbReference type="GO" id="GO:0006367">
    <property type="term" value="P:transcription initiation at RNA polymerase II promoter"/>
    <property type="evidence" value="ECO:0007669"/>
    <property type="project" value="UniProtKB-UniRule"/>
</dbReference>
<dbReference type="SUPFAM" id="SSF142897">
    <property type="entry name" value="TFB5-like"/>
    <property type="match status" value="1"/>
</dbReference>
<dbReference type="AlphaFoldDB" id="A0A074XPD4"/>
<accession>A0A074XPD4</accession>
<keyword evidence="1" id="KW-0804">Transcription</keyword>
<dbReference type="GO" id="GO:0000439">
    <property type="term" value="C:transcription factor TFIIH core complex"/>
    <property type="evidence" value="ECO:0007669"/>
    <property type="project" value="UniProtKB-UniRule"/>
</dbReference>
<dbReference type="HOGENOM" id="CLU_166246_3_1_1"/>
<keyword evidence="1" id="KW-0234">DNA repair</keyword>
<dbReference type="Gene3D" id="3.30.70.1220">
    <property type="entry name" value="TFB5-like"/>
    <property type="match status" value="1"/>
</dbReference>
<feature type="coiled-coil region" evidence="2">
    <location>
        <begin position="45"/>
        <end position="72"/>
    </location>
</feature>
<keyword evidence="1" id="KW-0805">Transcription regulation</keyword>
<keyword evidence="1" id="KW-0227">DNA damage</keyword>
<dbReference type="InterPro" id="IPR035935">
    <property type="entry name" value="TFB5-like_sf"/>
</dbReference>
<organism evidence="3 4">
    <name type="scientific">Aureobasidium namibiae CBS 147.97</name>
    <dbReference type="NCBI Taxonomy" id="1043004"/>
    <lineage>
        <taxon>Eukaryota</taxon>
        <taxon>Fungi</taxon>
        <taxon>Dikarya</taxon>
        <taxon>Ascomycota</taxon>
        <taxon>Pezizomycotina</taxon>
        <taxon>Dothideomycetes</taxon>
        <taxon>Dothideomycetidae</taxon>
        <taxon>Dothideales</taxon>
        <taxon>Saccotheciaceae</taxon>
        <taxon>Aureobasidium</taxon>
    </lineage>
</organism>
<keyword evidence="4" id="KW-1185">Reference proteome</keyword>
<gene>
    <name evidence="3" type="ORF">M436DRAFT_78197</name>
</gene>
<evidence type="ECO:0000313" key="3">
    <source>
        <dbReference type="EMBL" id="KEQ76446.1"/>
    </source>
</evidence>
<sequence>MPRATAGTLVQCDPSIKAIISKINEENGGLYISEDIDDETCLINTKKLDELKQKLKDALKDTVREAEDSSSE</sequence>
<dbReference type="RefSeq" id="XP_013431290.1">
    <property type="nucleotide sequence ID" value="XM_013575836.1"/>
</dbReference>
<evidence type="ECO:0000313" key="4">
    <source>
        <dbReference type="Proteomes" id="UP000027730"/>
    </source>
</evidence>
<comment type="subunit">
    <text evidence="1">Component of the 7-subunit TFIIH core complex.</text>
</comment>
<reference evidence="3 4" key="1">
    <citation type="journal article" date="2014" name="BMC Genomics">
        <title>Genome sequencing of four Aureobasidium pullulans varieties: biotechnological potential, stress tolerance, and description of new species.</title>
        <authorList>
            <person name="Gostin Ar C."/>
            <person name="Ohm R.A."/>
            <person name="Kogej T."/>
            <person name="Sonjak S."/>
            <person name="Turk M."/>
            <person name="Zajc J."/>
            <person name="Zalar P."/>
            <person name="Grube M."/>
            <person name="Sun H."/>
            <person name="Han J."/>
            <person name="Sharma A."/>
            <person name="Chiniquy J."/>
            <person name="Ngan C.Y."/>
            <person name="Lipzen A."/>
            <person name="Barry K."/>
            <person name="Grigoriev I.V."/>
            <person name="Gunde-Cimerman N."/>
        </authorList>
    </citation>
    <scope>NUCLEOTIDE SEQUENCE [LARGE SCALE GENOMIC DNA]</scope>
    <source>
        <strain evidence="3 4">CBS 147.97</strain>
    </source>
</reference>
<dbReference type="Proteomes" id="UP000027730">
    <property type="component" value="Unassembled WGS sequence"/>
</dbReference>
<name>A0A074XPD4_9PEZI</name>
<proteinExistence type="inferred from homology"/>
<dbReference type="Pfam" id="PF06331">
    <property type="entry name" value="Tfb5"/>
    <property type="match status" value="1"/>
</dbReference>
<dbReference type="InterPro" id="IPR009400">
    <property type="entry name" value="TFIIH_TTDA/Tfb5"/>
</dbReference>